<feature type="region of interest" description="Disordered" evidence="1">
    <location>
        <begin position="53"/>
        <end position="88"/>
    </location>
</feature>
<dbReference type="EMBL" id="DS113346">
    <property type="protein sequence ID" value="EAY10013.1"/>
    <property type="molecule type" value="Genomic_DNA"/>
</dbReference>
<keyword evidence="3" id="KW-1185">Reference proteome</keyword>
<gene>
    <name evidence="2" type="ORF">TVAG_128220</name>
</gene>
<evidence type="ECO:0000313" key="3">
    <source>
        <dbReference type="Proteomes" id="UP000001542"/>
    </source>
</evidence>
<organism evidence="2 3">
    <name type="scientific">Trichomonas vaginalis (strain ATCC PRA-98 / G3)</name>
    <dbReference type="NCBI Taxonomy" id="412133"/>
    <lineage>
        <taxon>Eukaryota</taxon>
        <taxon>Metamonada</taxon>
        <taxon>Parabasalia</taxon>
        <taxon>Trichomonadida</taxon>
        <taxon>Trichomonadidae</taxon>
        <taxon>Trichomonas</taxon>
    </lineage>
</organism>
<dbReference type="VEuPathDB" id="TrichDB:TVAGG3_0407000"/>
<dbReference type="KEGG" id="tva:4767944"/>
<feature type="region of interest" description="Disordered" evidence="1">
    <location>
        <begin position="138"/>
        <end position="175"/>
    </location>
</feature>
<dbReference type="AlphaFoldDB" id="A2EBI3"/>
<dbReference type="InParanoid" id="A2EBI3"/>
<sequence>MEAEFNIYFLGNTGSTPGPSDYSPTYKFTDKKGISISPRYMKNPKPYDPPLAALPTTIGKGPKVSIGSKYKEPKNLQTPGPNYVPPDFGQVNGVKFPRAKKPKDKSIDSPSPQTYHFNYGTDIGVGRVPATIGNAPRKNLFNGDPDTPSAGNYSPRFEFQSKHARSPRPTIGYRWPEKKVQSSSEYHAAPSTLSPRGYVFGRAGRTLIVHK</sequence>
<dbReference type="Proteomes" id="UP000001542">
    <property type="component" value="Unassembled WGS sequence"/>
</dbReference>
<dbReference type="VEuPathDB" id="TrichDB:TVAG_128220"/>
<reference evidence="2" key="1">
    <citation type="submission" date="2006-10" db="EMBL/GenBank/DDBJ databases">
        <authorList>
            <person name="Amadeo P."/>
            <person name="Zhao Q."/>
            <person name="Wortman J."/>
            <person name="Fraser-Liggett C."/>
            <person name="Carlton J."/>
        </authorList>
    </citation>
    <scope>NUCLEOTIDE SEQUENCE</scope>
    <source>
        <strain evidence="2">G3</strain>
    </source>
</reference>
<name>A2EBI3_TRIV3</name>
<accession>A2EBI3</accession>
<reference evidence="2" key="2">
    <citation type="journal article" date="2007" name="Science">
        <title>Draft genome sequence of the sexually transmitted pathogen Trichomonas vaginalis.</title>
        <authorList>
            <person name="Carlton J.M."/>
            <person name="Hirt R.P."/>
            <person name="Silva J.C."/>
            <person name="Delcher A.L."/>
            <person name="Schatz M."/>
            <person name="Zhao Q."/>
            <person name="Wortman J.R."/>
            <person name="Bidwell S.L."/>
            <person name="Alsmark U.C.M."/>
            <person name="Besteiro S."/>
            <person name="Sicheritz-Ponten T."/>
            <person name="Noel C.J."/>
            <person name="Dacks J.B."/>
            <person name="Foster P.G."/>
            <person name="Simillion C."/>
            <person name="Van de Peer Y."/>
            <person name="Miranda-Saavedra D."/>
            <person name="Barton G.J."/>
            <person name="Westrop G.D."/>
            <person name="Mueller S."/>
            <person name="Dessi D."/>
            <person name="Fiori P.L."/>
            <person name="Ren Q."/>
            <person name="Paulsen I."/>
            <person name="Zhang H."/>
            <person name="Bastida-Corcuera F.D."/>
            <person name="Simoes-Barbosa A."/>
            <person name="Brown M.T."/>
            <person name="Hayes R.D."/>
            <person name="Mukherjee M."/>
            <person name="Okumura C.Y."/>
            <person name="Schneider R."/>
            <person name="Smith A.J."/>
            <person name="Vanacova S."/>
            <person name="Villalvazo M."/>
            <person name="Haas B.J."/>
            <person name="Pertea M."/>
            <person name="Feldblyum T.V."/>
            <person name="Utterback T.R."/>
            <person name="Shu C.L."/>
            <person name="Osoegawa K."/>
            <person name="de Jong P.J."/>
            <person name="Hrdy I."/>
            <person name="Horvathova L."/>
            <person name="Zubacova Z."/>
            <person name="Dolezal P."/>
            <person name="Malik S.B."/>
            <person name="Logsdon J.M. Jr."/>
            <person name="Henze K."/>
            <person name="Gupta A."/>
            <person name="Wang C.C."/>
            <person name="Dunne R.L."/>
            <person name="Upcroft J.A."/>
            <person name="Upcroft P."/>
            <person name="White O."/>
            <person name="Salzberg S.L."/>
            <person name="Tang P."/>
            <person name="Chiu C.-H."/>
            <person name="Lee Y.-S."/>
            <person name="Embley T.M."/>
            <person name="Coombs G.H."/>
            <person name="Mottram J.C."/>
            <person name="Tachezy J."/>
            <person name="Fraser-Liggett C.M."/>
            <person name="Johnson P.J."/>
        </authorList>
    </citation>
    <scope>NUCLEOTIDE SEQUENCE [LARGE SCALE GENOMIC DNA]</scope>
    <source>
        <strain evidence="2">G3</strain>
    </source>
</reference>
<protein>
    <submittedName>
        <fullName evidence="2">Uncharacterized protein</fullName>
    </submittedName>
</protein>
<dbReference type="RefSeq" id="XP_001322236.1">
    <property type="nucleotide sequence ID" value="XM_001322201.1"/>
</dbReference>
<evidence type="ECO:0000313" key="2">
    <source>
        <dbReference type="EMBL" id="EAY10013.1"/>
    </source>
</evidence>
<dbReference type="OrthoDB" id="10542310at2759"/>
<evidence type="ECO:0000256" key="1">
    <source>
        <dbReference type="SAM" id="MobiDB-lite"/>
    </source>
</evidence>
<proteinExistence type="predicted"/>